<keyword evidence="6" id="KW-1185">Reference proteome</keyword>
<feature type="transmembrane region" description="Helical" evidence="3">
    <location>
        <begin position="139"/>
        <end position="161"/>
    </location>
</feature>
<dbReference type="EMBL" id="NRRV01000111">
    <property type="protein sequence ID" value="MBK1633728.1"/>
    <property type="molecule type" value="Genomic_DNA"/>
</dbReference>
<name>A0ABS1CPH6_9GAMM</name>
<gene>
    <name evidence="5" type="ORF">CKO31_23890</name>
</gene>
<organism evidence="5 6">
    <name type="scientific">Thiohalocapsa halophila</name>
    <dbReference type="NCBI Taxonomy" id="69359"/>
    <lineage>
        <taxon>Bacteria</taxon>
        <taxon>Pseudomonadati</taxon>
        <taxon>Pseudomonadota</taxon>
        <taxon>Gammaproteobacteria</taxon>
        <taxon>Chromatiales</taxon>
        <taxon>Chromatiaceae</taxon>
        <taxon>Thiohalocapsa</taxon>
    </lineage>
</organism>
<feature type="region of interest" description="Disordered" evidence="2">
    <location>
        <begin position="191"/>
        <end position="213"/>
    </location>
</feature>
<dbReference type="Gene3D" id="1.10.287.110">
    <property type="entry name" value="DnaJ domain"/>
    <property type="match status" value="1"/>
</dbReference>
<protein>
    <recommendedName>
        <fullName evidence="4">J domain-containing protein</fullName>
    </recommendedName>
</protein>
<evidence type="ECO:0000256" key="1">
    <source>
        <dbReference type="ARBA" id="ARBA00023186"/>
    </source>
</evidence>
<evidence type="ECO:0000313" key="6">
    <source>
        <dbReference type="Proteomes" id="UP000748752"/>
    </source>
</evidence>
<dbReference type="SUPFAM" id="SSF46565">
    <property type="entry name" value="Chaperone J-domain"/>
    <property type="match status" value="1"/>
</dbReference>
<comment type="caution">
    <text evidence="5">The sequence shown here is derived from an EMBL/GenBank/DDBJ whole genome shotgun (WGS) entry which is preliminary data.</text>
</comment>
<proteinExistence type="predicted"/>
<dbReference type="PRINTS" id="PR00625">
    <property type="entry name" value="JDOMAIN"/>
</dbReference>
<dbReference type="InterPro" id="IPR052276">
    <property type="entry name" value="Diphthamide-biosynth_chaperone"/>
</dbReference>
<evidence type="ECO:0000256" key="2">
    <source>
        <dbReference type="SAM" id="MobiDB-lite"/>
    </source>
</evidence>
<accession>A0ABS1CPH6</accession>
<evidence type="ECO:0000256" key="3">
    <source>
        <dbReference type="SAM" id="Phobius"/>
    </source>
</evidence>
<dbReference type="SMART" id="SM00271">
    <property type="entry name" value="DnaJ"/>
    <property type="match status" value="1"/>
</dbReference>
<keyword evidence="3" id="KW-0472">Membrane</keyword>
<keyword evidence="3" id="KW-0812">Transmembrane</keyword>
<feature type="compositionally biased region" description="Low complexity" evidence="2">
    <location>
        <begin position="200"/>
        <end position="213"/>
    </location>
</feature>
<dbReference type="Pfam" id="PF00226">
    <property type="entry name" value="DnaJ"/>
    <property type="match status" value="1"/>
</dbReference>
<keyword evidence="3" id="KW-1133">Transmembrane helix</keyword>
<reference evidence="5 6" key="1">
    <citation type="journal article" date="2020" name="Microorganisms">
        <title>Osmotic Adaptation and Compatible Solute Biosynthesis of Phototrophic Bacteria as Revealed from Genome Analyses.</title>
        <authorList>
            <person name="Imhoff J.F."/>
            <person name="Rahn T."/>
            <person name="Kunzel S."/>
            <person name="Keller A."/>
            <person name="Neulinger S.C."/>
        </authorList>
    </citation>
    <scope>NUCLEOTIDE SEQUENCE [LARGE SCALE GENOMIC DNA]</scope>
    <source>
        <strain evidence="5 6">DSM 6210</strain>
    </source>
</reference>
<dbReference type="PROSITE" id="PS50076">
    <property type="entry name" value="DNAJ_2"/>
    <property type="match status" value="1"/>
</dbReference>
<dbReference type="InterPro" id="IPR001623">
    <property type="entry name" value="DnaJ_domain"/>
</dbReference>
<sequence>MDATAQLLNSSADELEASARFFARHVLLDPSVNHYRCLGVSPRATRDVIRLHYLFLIKLFHPDRLHEATAADVACSRRVNAAYEVLADADKRARYDRDTLGPKRRLTYSDPREFFGPHGVPLRAAEAPHIGRFAGRRRAIGIVVAGVVLLGGAGALALWSLEPMRSLRAQRPVAQAQTPPLPYYLRREAATDPAPRRTEAPATQAAAAAPATPAAANADPAAVATDADAAAIGSRIAERLQIALRRGDTALLAELLANPAAGDPRLPADGTLHAAQRRLRGDGRLWLALEHMTWQWLPDGRITGRGRAVVTEQGAADATPTELTTNLTLELVPVDADYRIQRIHLQDD</sequence>
<feature type="domain" description="J" evidence="4">
    <location>
        <begin position="33"/>
        <end position="99"/>
    </location>
</feature>
<dbReference type="CDD" id="cd06257">
    <property type="entry name" value="DnaJ"/>
    <property type="match status" value="1"/>
</dbReference>
<evidence type="ECO:0000259" key="4">
    <source>
        <dbReference type="PROSITE" id="PS50076"/>
    </source>
</evidence>
<evidence type="ECO:0000313" key="5">
    <source>
        <dbReference type="EMBL" id="MBK1633728.1"/>
    </source>
</evidence>
<dbReference type="PANTHER" id="PTHR44240">
    <property type="entry name" value="DNAJ DOMAIN (PROKARYOTIC HEAT SHOCK PROTEIN)-RELATED"/>
    <property type="match status" value="1"/>
</dbReference>
<dbReference type="Proteomes" id="UP000748752">
    <property type="component" value="Unassembled WGS sequence"/>
</dbReference>
<dbReference type="PANTHER" id="PTHR44240:SF10">
    <property type="entry name" value="J DOMAIN-CONTAINING PROTEIN"/>
    <property type="match status" value="1"/>
</dbReference>
<dbReference type="InterPro" id="IPR036869">
    <property type="entry name" value="J_dom_sf"/>
</dbReference>
<keyword evidence="1" id="KW-0143">Chaperone</keyword>